<name>A0ABD3DK61_9LAMI</name>
<accession>A0ABD3DK61</accession>
<feature type="region of interest" description="Disordered" evidence="1">
    <location>
        <begin position="1"/>
        <end position="50"/>
    </location>
</feature>
<organism evidence="2 3">
    <name type="scientific">Castilleja foliolosa</name>
    <dbReference type="NCBI Taxonomy" id="1961234"/>
    <lineage>
        <taxon>Eukaryota</taxon>
        <taxon>Viridiplantae</taxon>
        <taxon>Streptophyta</taxon>
        <taxon>Embryophyta</taxon>
        <taxon>Tracheophyta</taxon>
        <taxon>Spermatophyta</taxon>
        <taxon>Magnoliopsida</taxon>
        <taxon>eudicotyledons</taxon>
        <taxon>Gunneridae</taxon>
        <taxon>Pentapetalae</taxon>
        <taxon>asterids</taxon>
        <taxon>lamiids</taxon>
        <taxon>Lamiales</taxon>
        <taxon>Orobanchaceae</taxon>
        <taxon>Pedicularideae</taxon>
        <taxon>Castillejinae</taxon>
        <taxon>Castilleja</taxon>
    </lineage>
</organism>
<dbReference type="EMBL" id="JAVIJP010000016">
    <property type="protein sequence ID" value="KAL3642688.1"/>
    <property type="molecule type" value="Genomic_DNA"/>
</dbReference>
<dbReference type="AlphaFoldDB" id="A0ABD3DK61"/>
<dbReference type="Proteomes" id="UP001632038">
    <property type="component" value="Unassembled WGS sequence"/>
</dbReference>
<evidence type="ECO:0000313" key="3">
    <source>
        <dbReference type="Proteomes" id="UP001632038"/>
    </source>
</evidence>
<sequence>MARRGPVATCAGSSGGAQPPRDNPPRLPSNCQSAAPSAPRKRKGRGPAKGEAMLREVADGSKIRVPFDEETLTFKGLDRHGTWYDSAIGILTREECEPYHDTWRGIPLHQRTQIFERLLEWFDIDYTYENGVYRDMVERDAKRCYKEWKSDLHDHFKDNGGLEDPDRVRANVPVTVQYPEHWLRCCDRFSSPKFLHKSATNSSNRAKKLSKSKQGRIPYTRHRANKTDPETQEPKSVIDNWKELNPDAEEIHSLLDERVAEAAANGSIDECGILADTLGTRRGHMNGVGPSLSRRVITQPGINDSEHLRVIRDLKEQLQERDVIEAQLRSALAQMREICGRSVPHVQLPDVPPPRGPNDPPSSSAQPPNTDDDDEDDDFD</sequence>
<evidence type="ECO:0008006" key="4">
    <source>
        <dbReference type="Google" id="ProtNLM"/>
    </source>
</evidence>
<reference evidence="3" key="1">
    <citation type="journal article" date="2024" name="IScience">
        <title>Strigolactones Initiate the Formation of Haustorium-like Structures in Castilleja.</title>
        <authorList>
            <person name="Buerger M."/>
            <person name="Peterson D."/>
            <person name="Chory J."/>
        </authorList>
    </citation>
    <scope>NUCLEOTIDE SEQUENCE [LARGE SCALE GENOMIC DNA]</scope>
</reference>
<comment type="caution">
    <text evidence="2">The sequence shown here is derived from an EMBL/GenBank/DDBJ whole genome shotgun (WGS) entry which is preliminary data.</text>
</comment>
<evidence type="ECO:0000313" key="2">
    <source>
        <dbReference type="EMBL" id="KAL3642688.1"/>
    </source>
</evidence>
<feature type="compositionally biased region" description="Basic residues" evidence="1">
    <location>
        <begin position="205"/>
        <end position="224"/>
    </location>
</feature>
<proteinExistence type="predicted"/>
<dbReference type="PANTHER" id="PTHR33499">
    <property type="entry name" value="OS12G0282400 PROTEIN-RELATED"/>
    <property type="match status" value="1"/>
</dbReference>
<feature type="region of interest" description="Disordered" evidence="1">
    <location>
        <begin position="196"/>
        <end position="235"/>
    </location>
</feature>
<dbReference type="PANTHER" id="PTHR33499:SF11">
    <property type="entry name" value="NO APICAL MERISTEM-ASSOCIATED C-TERMINAL DOMAIN-CONTAINING PROTEIN"/>
    <property type="match status" value="1"/>
</dbReference>
<evidence type="ECO:0000256" key="1">
    <source>
        <dbReference type="SAM" id="MobiDB-lite"/>
    </source>
</evidence>
<feature type="compositionally biased region" description="Acidic residues" evidence="1">
    <location>
        <begin position="370"/>
        <end position="380"/>
    </location>
</feature>
<gene>
    <name evidence="2" type="ORF">CASFOL_013503</name>
</gene>
<keyword evidence="3" id="KW-1185">Reference proteome</keyword>
<feature type="compositionally biased region" description="Pro residues" evidence="1">
    <location>
        <begin position="350"/>
        <end position="360"/>
    </location>
</feature>
<protein>
    <recommendedName>
        <fullName evidence="4">Transposase</fullName>
    </recommendedName>
</protein>
<feature type="region of interest" description="Disordered" evidence="1">
    <location>
        <begin position="343"/>
        <end position="380"/>
    </location>
</feature>